<name>A0A9Q4GLM6_9CORY</name>
<dbReference type="InterPro" id="IPR029058">
    <property type="entry name" value="AB_hydrolase_fold"/>
</dbReference>
<keyword evidence="4" id="KW-1185">Reference proteome</keyword>
<dbReference type="Proteomes" id="UP001071478">
    <property type="component" value="Unassembled WGS sequence"/>
</dbReference>
<protein>
    <submittedName>
        <fullName evidence="2">Uncharacterized protein</fullName>
    </submittedName>
</protein>
<dbReference type="RefSeq" id="WP_248086418.1">
    <property type="nucleotide sequence ID" value="NZ_JALNJA010000004.1"/>
</dbReference>
<dbReference type="AlphaFoldDB" id="A0A9Q4GLM6"/>
<proteinExistence type="predicted"/>
<sequence>MKFSNADFRGFRNANVKGETISQCLESQALYDHGATDDQGIVSLGVYGDSYGDQDIVDIANSLPEGQTLWAFSPFARKIRKGKNFTVTHVPAKSKREFTLKISSHLDRFMKGLPEGNVASPVRLPFPKNKYTWTDQEVFLPPLDERYTGVNFIGGVPFEFFADLRAQSPFLVVFCQDAINREKLPLPYFFRWKWSHRIPASVMVLNDPTLYVDDELEGGWWIGTESRDYVQDSVDMVMTTMVRLGLGPDDVVFVGMSAGGFSAMQMAAELPGSRAIVDIPRLTLLADGEIGKFVKLAVKACFGVDDPTEVDSSLRYRIDVLSRFVRTGNFPEFLVLQNTLDEKHYKPQCCAFRSELSKYQEYDPKKHRFIEYSQWNFIKGGHFPLKENAFLRILFSFLHRLDDLPAKLEPEMIAKD</sequence>
<dbReference type="EMBL" id="JAPMKV010000009">
    <property type="protein sequence ID" value="MCX7445790.1"/>
    <property type="molecule type" value="Genomic_DNA"/>
</dbReference>
<dbReference type="SUPFAM" id="SSF53474">
    <property type="entry name" value="alpha/beta-Hydrolases"/>
    <property type="match status" value="1"/>
</dbReference>
<accession>A0A9Q4GLM6</accession>
<evidence type="ECO:0000313" key="3">
    <source>
        <dbReference type="Proteomes" id="UP001071478"/>
    </source>
</evidence>
<dbReference type="Proteomes" id="UP001081709">
    <property type="component" value="Unassembled WGS sequence"/>
</dbReference>
<evidence type="ECO:0000313" key="1">
    <source>
        <dbReference type="EMBL" id="MCX7445790.1"/>
    </source>
</evidence>
<dbReference type="Gene3D" id="3.40.50.1820">
    <property type="entry name" value="alpha/beta hydrolase"/>
    <property type="match status" value="1"/>
</dbReference>
<evidence type="ECO:0000313" key="2">
    <source>
        <dbReference type="EMBL" id="MCX7469387.1"/>
    </source>
</evidence>
<comment type="caution">
    <text evidence="2">The sequence shown here is derived from an EMBL/GenBank/DDBJ whole genome shotgun (WGS) entry which is preliminary data.</text>
</comment>
<gene>
    <name evidence="1" type="ORF">OS125_11160</name>
    <name evidence="2" type="ORF">OS129_10970</name>
</gene>
<organism evidence="2 3">
    <name type="scientific">Corynebacterium pygosceleis</name>
    <dbReference type="NCBI Taxonomy" id="2800406"/>
    <lineage>
        <taxon>Bacteria</taxon>
        <taxon>Bacillati</taxon>
        <taxon>Actinomycetota</taxon>
        <taxon>Actinomycetes</taxon>
        <taxon>Mycobacteriales</taxon>
        <taxon>Corynebacteriaceae</taxon>
        <taxon>Corynebacterium</taxon>
    </lineage>
</organism>
<reference evidence="2" key="1">
    <citation type="submission" date="2022-11" db="EMBL/GenBank/DDBJ databases">
        <title>Corynebacterium sp. isolated from Penguins.</title>
        <authorList>
            <person name="Sedlar K."/>
            <person name="Svec P."/>
        </authorList>
    </citation>
    <scope>NUCLEOTIDE SEQUENCE</scope>
    <source>
        <strain evidence="1">P7003</strain>
        <strain evidence="2">P7374</strain>
    </source>
</reference>
<dbReference type="EMBL" id="JAPMKU010000007">
    <property type="protein sequence ID" value="MCX7469387.1"/>
    <property type="molecule type" value="Genomic_DNA"/>
</dbReference>
<evidence type="ECO:0000313" key="4">
    <source>
        <dbReference type="Proteomes" id="UP001081709"/>
    </source>
</evidence>